<reference evidence="2" key="1">
    <citation type="submission" date="2021-05" db="EMBL/GenBank/DDBJ databases">
        <authorList>
            <person name="Alioto T."/>
            <person name="Alioto T."/>
            <person name="Gomez Garrido J."/>
        </authorList>
    </citation>
    <scope>NUCLEOTIDE SEQUENCE</scope>
</reference>
<evidence type="ECO:0000256" key="1">
    <source>
        <dbReference type="SAM" id="SignalP"/>
    </source>
</evidence>
<keyword evidence="1" id="KW-0732">Signal</keyword>
<accession>A0A8D8SXM8</accession>
<dbReference type="EMBL" id="HBUF01238609">
    <property type="protein sequence ID" value="CAG6676080.1"/>
    <property type="molecule type" value="Transcribed_RNA"/>
</dbReference>
<dbReference type="AlphaFoldDB" id="A0A8D8SXM8"/>
<sequence length="273" mass="33484">MGYLSLTLLLVTSVYMLMVHAYCQRSLEVRKEKNIVARPPPMNVHIWKNYLHRTRRYFTTGLEVQNSKVSNKKKVRKKKSVWTNEKRQEHGDKIKRHLRELKLSGDIDIKEESKVRSKNTKSYWKQLKENITVCPIANETFIRRIENIREYWQKQYNEGRVCRKEDSKRRSKALRAYWKQLKENATVCPIGYEKFRRRCEPIREYWRKQYKERVCREKDCKRRSKALKAYWKRLREEGRTDRDKELMEKVKLMSEGRRKLKNKRRAIEKKIFH</sequence>
<feature type="chain" id="PRO_5034017337" evidence="1">
    <location>
        <begin position="22"/>
        <end position="273"/>
    </location>
</feature>
<name>A0A8D8SXM8_9HEMI</name>
<proteinExistence type="predicted"/>
<feature type="signal peptide" evidence="1">
    <location>
        <begin position="1"/>
        <end position="21"/>
    </location>
</feature>
<evidence type="ECO:0000313" key="2">
    <source>
        <dbReference type="EMBL" id="CAG6676080.1"/>
    </source>
</evidence>
<protein>
    <submittedName>
        <fullName evidence="2">Uncharacterized protein</fullName>
    </submittedName>
</protein>
<organism evidence="2">
    <name type="scientific">Cacopsylla melanoneura</name>
    <dbReference type="NCBI Taxonomy" id="428564"/>
    <lineage>
        <taxon>Eukaryota</taxon>
        <taxon>Metazoa</taxon>
        <taxon>Ecdysozoa</taxon>
        <taxon>Arthropoda</taxon>
        <taxon>Hexapoda</taxon>
        <taxon>Insecta</taxon>
        <taxon>Pterygota</taxon>
        <taxon>Neoptera</taxon>
        <taxon>Paraneoptera</taxon>
        <taxon>Hemiptera</taxon>
        <taxon>Sternorrhyncha</taxon>
        <taxon>Psylloidea</taxon>
        <taxon>Psyllidae</taxon>
        <taxon>Psyllinae</taxon>
        <taxon>Cacopsylla</taxon>
    </lineage>
</organism>